<gene>
    <name evidence="12" type="primary">LOC106812863</name>
</gene>
<keyword evidence="2" id="KW-0597">Phosphoprotein</keyword>
<feature type="region of interest" description="Disordered" evidence="9">
    <location>
        <begin position="770"/>
        <end position="806"/>
    </location>
</feature>
<sequence>MSLFWNKGSFAKEAIEPQNLIKKSLTSELAKVIKSLQHEQISSVEPVYSGDSANAVCNVLEAIFIHGLKDSFYSKASSAIIGGERIPEPSFWDCVSAYTHKDILSQIDHLSQISTEIGYCRVWIRMAVNDNLMESYVEAMQNDQKNLRYYYSRWAYLRDVEEPDIMKQLLQGLMNFKFKLAYNSSVLNQWTDTPINLASHQPEVPVARVASPVPSVARVENVSSPQPSCAPAKPQLRDIIPADLSESSIEEVGIAETSGTEIPEAPSTPMPWLESAIEAEHYYGHVDEEDELCMSHTQSASSDTCTADVFAEPAAPPVVNAAAARQQDWSDYTAAYVASTMDAYARKHDDDGGALSVEQRPLRKHDVDVFFIVGDVTGWFADVSGQTYDALLKNYAPAVTSTLTSMEDGLMKDGSNSDVSPSLIKSSSGQQESGDEGDGQLQWQLSDPSDFEVLPLGVNITSENADFVSLMNFKFKLAYNSSVLNQWTDTPINLASHQPEVPVARVASPVPSVARAENVSSPQPSCAPAKPQLRDIIPADLNESSNEEVGIEETSGTEIPEAPSTPMPWLESAIEAEHYYGHVDEEDELCMSHTQSALSDTCTADVFAEPVAPPVVNAAAARQQDWSDYTAAYVASTMDAYARKHDDDGGALSVEQRPLRKHEVDDDPASHRRRRRRHDDAGTSHAGEEEPSSERREAREVEAERRTGAERKASGNQLTAHDGWSSSFEDAVPLPPPQPQQTPSIDDGQTYDALLKNYAPAVTSTLTSMEDGLMKDGSNSDVSPSLIKSSSGQQESGDEGDGQLQWQLSDPSDFEVLPLGVNITSENADFRTQNLLAIVGNICNENGLYAQNYQCMGCSRPIGMIYGKARVCTFDGAYYCYECHENDENVIPARIIHNWDFRKHKVAKYTKLLLDRIQEEPLFDLGRLNPSIYGVVSEMHDILALRRRLNFLKTYLFTCKQSVADELRKQVWPREYLYENVHLYSTSELLQVESGLLQQTLRRLVAYCMKHVSTCPLCTQKGFICEICHNPKVIFPFEVSTTYRCDKCQTVFHSDCMNELKPCPKCERRKKRQQNVDTIDYAYVPDSEA</sequence>
<evidence type="ECO:0000256" key="1">
    <source>
        <dbReference type="ARBA" id="ARBA00004603"/>
    </source>
</evidence>
<feature type="compositionally biased region" description="Polar residues" evidence="9">
    <location>
        <begin position="414"/>
        <end position="425"/>
    </location>
</feature>
<dbReference type="InterPro" id="IPR037213">
    <property type="entry name" value="Run_dom_sf"/>
</dbReference>
<dbReference type="PANTHER" id="PTHR12326">
    <property type="entry name" value="PLECKSTRIN HOMOLOGY DOMAIN CONTAINING PROTEIN"/>
    <property type="match status" value="1"/>
</dbReference>
<feature type="domain" description="RUN" evidence="10">
    <location>
        <begin position="47"/>
        <end position="185"/>
    </location>
</feature>
<organism evidence="11 12">
    <name type="scientific">Priapulus caudatus</name>
    <name type="common">Priapulid worm</name>
    <dbReference type="NCBI Taxonomy" id="37621"/>
    <lineage>
        <taxon>Eukaryota</taxon>
        <taxon>Metazoa</taxon>
        <taxon>Ecdysozoa</taxon>
        <taxon>Scalidophora</taxon>
        <taxon>Priapulida</taxon>
        <taxon>Priapulimorpha</taxon>
        <taxon>Priapulimorphida</taxon>
        <taxon>Priapulidae</taxon>
        <taxon>Priapulus</taxon>
    </lineage>
</organism>
<dbReference type="InterPro" id="IPR051366">
    <property type="entry name" value="DEF8"/>
</dbReference>
<name>A0ABM1EJH1_PRICU</name>
<keyword evidence="4" id="KW-0677">Repeat</keyword>
<evidence type="ECO:0000256" key="7">
    <source>
        <dbReference type="ARBA" id="ARBA00022833"/>
    </source>
</evidence>
<dbReference type="Pfam" id="PF02759">
    <property type="entry name" value="RUN"/>
    <property type="match status" value="1"/>
</dbReference>
<feature type="compositionally biased region" description="Basic and acidic residues" evidence="9">
    <location>
        <begin position="678"/>
        <end position="713"/>
    </location>
</feature>
<feature type="compositionally biased region" description="Polar residues" evidence="9">
    <location>
        <begin position="714"/>
        <end position="728"/>
    </location>
</feature>
<evidence type="ECO:0000256" key="6">
    <source>
        <dbReference type="ARBA" id="ARBA00022771"/>
    </source>
</evidence>
<dbReference type="SMART" id="SM00593">
    <property type="entry name" value="RUN"/>
    <property type="match status" value="1"/>
</dbReference>
<dbReference type="CDD" id="cd17679">
    <property type="entry name" value="RUN_PLEKHM1"/>
    <property type="match status" value="1"/>
</dbReference>
<dbReference type="InterPro" id="IPR047326">
    <property type="entry name" value="RUN_PLEKHM1"/>
</dbReference>
<evidence type="ECO:0000256" key="3">
    <source>
        <dbReference type="ARBA" id="ARBA00022723"/>
    </source>
</evidence>
<evidence type="ECO:0000259" key="10">
    <source>
        <dbReference type="PROSITE" id="PS50826"/>
    </source>
</evidence>
<dbReference type="CDD" id="cd15489">
    <property type="entry name" value="PHD_SF"/>
    <property type="match status" value="1"/>
</dbReference>
<evidence type="ECO:0000256" key="5">
    <source>
        <dbReference type="ARBA" id="ARBA00022753"/>
    </source>
</evidence>
<keyword evidence="7" id="KW-0862">Zinc</keyword>
<dbReference type="PROSITE" id="PS50826">
    <property type="entry name" value="RUN"/>
    <property type="match status" value="1"/>
</dbReference>
<dbReference type="GeneID" id="106812863"/>
<dbReference type="Pfam" id="PF13901">
    <property type="entry name" value="RH_dom"/>
    <property type="match status" value="1"/>
</dbReference>
<evidence type="ECO:0000313" key="11">
    <source>
        <dbReference type="Proteomes" id="UP000695022"/>
    </source>
</evidence>
<keyword evidence="11" id="KW-1185">Reference proteome</keyword>
<protein>
    <submittedName>
        <fullName evidence="12">Uncharacterized protein LOC106812863</fullName>
    </submittedName>
</protein>
<dbReference type="InterPro" id="IPR025258">
    <property type="entry name" value="RH_dom"/>
</dbReference>
<keyword evidence="3" id="KW-0479">Metal-binding</keyword>
<keyword evidence="5" id="KW-0967">Endosome</keyword>
<dbReference type="InterPro" id="IPR004012">
    <property type="entry name" value="Run_dom"/>
</dbReference>
<reference evidence="12" key="1">
    <citation type="submission" date="2025-08" db="UniProtKB">
        <authorList>
            <consortium name="RefSeq"/>
        </authorList>
    </citation>
    <scope>IDENTIFICATION</scope>
</reference>
<dbReference type="Gene3D" id="1.20.58.900">
    <property type="match status" value="1"/>
</dbReference>
<evidence type="ECO:0000313" key="12">
    <source>
        <dbReference type="RefSeq" id="XP_014672342.1"/>
    </source>
</evidence>
<evidence type="ECO:0000256" key="8">
    <source>
        <dbReference type="ARBA" id="ARBA00023006"/>
    </source>
</evidence>
<evidence type="ECO:0000256" key="4">
    <source>
        <dbReference type="ARBA" id="ARBA00022737"/>
    </source>
</evidence>
<keyword evidence="6" id="KW-0863">Zinc-finger</keyword>
<dbReference type="PANTHER" id="PTHR12326:SF12">
    <property type="entry name" value="PLECKSTRIN HOMOLOGY AND RUN DOMAIN CONTAINING M1"/>
    <property type="match status" value="1"/>
</dbReference>
<comment type="subcellular location">
    <subcellularLocation>
        <location evidence="1">Late endosome</location>
    </subcellularLocation>
</comment>
<feature type="compositionally biased region" description="Polar residues" evidence="9">
    <location>
        <begin position="777"/>
        <end position="788"/>
    </location>
</feature>
<feature type="region of interest" description="Disordered" evidence="9">
    <location>
        <begin position="647"/>
        <end position="748"/>
    </location>
</feature>
<feature type="compositionally biased region" description="Basic and acidic residues" evidence="9">
    <location>
        <begin position="657"/>
        <end position="670"/>
    </location>
</feature>
<proteinExistence type="predicted"/>
<evidence type="ECO:0000256" key="9">
    <source>
        <dbReference type="SAM" id="MobiDB-lite"/>
    </source>
</evidence>
<evidence type="ECO:0000256" key="2">
    <source>
        <dbReference type="ARBA" id="ARBA00022553"/>
    </source>
</evidence>
<dbReference type="SUPFAM" id="SSF140741">
    <property type="entry name" value="RUN domain-like"/>
    <property type="match status" value="1"/>
</dbReference>
<dbReference type="Proteomes" id="UP000695022">
    <property type="component" value="Unplaced"/>
</dbReference>
<dbReference type="SMART" id="SM01175">
    <property type="entry name" value="DUF4206"/>
    <property type="match status" value="1"/>
</dbReference>
<dbReference type="RefSeq" id="XP_014672342.1">
    <property type="nucleotide sequence ID" value="XM_014816856.1"/>
</dbReference>
<feature type="region of interest" description="Disordered" evidence="9">
    <location>
        <begin position="407"/>
        <end position="443"/>
    </location>
</feature>
<keyword evidence="8" id="KW-0072">Autophagy</keyword>
<accession>A0ABM1EJH1</accession>